<protein>
    <submittedName>
        <fullName evidence="3">GPI-anchored surface protein, putative</fullName>
    </submittedName>
</protein>
<feature type="region of interest" description="Disordered" evidence="1">
    <location>
        <begin position="325"/>
        <end position="379"/>
    </location>
</feature>
<feature type="transmembrane region" description="Helical" evidence="2">
    <location>
        <begin position="60"/>
        <end position="83"/>
    </location>
</feature>
<feature type="transmembrane region" description="Helical" evidence="2">
    <location>
        <begin position="95"/>
        <end position="116"/>
    </location>
</feature>
<dbReference type="VEuPathDB" id="TriTrypDB:BSAL_10610"/>
<feature type="compositionally biased region" description="Polar residues" evidence="1">
    <location>
        <begin position="530"/>
        <end position="539"/>
    </location>
</feature>
<dbReference type="AlphaFoldDB" id="A0A0S4KG85"/>
<evidence type="ECO:0000256" key="2">
    <source>
        <dbReference type="SAM" id="Phobius"/>
    </source>
</evidence>
<sequence>VAVNVALVAAYVLGRILWWTGLRSDDISPRGDDESVLARFSVHHVYISVLVACRTRCATLHAAAGLAHANALLLLLVVLGTTFCSTSASSSPSTTIILTIGSLLGAVSAAGCGLVLRLVTYVIVSRCCLTPTTETDVDTLHDSSSSWSMLSSDPRAAVATPPLPKHTGAWPAAQQNSLSKQDAYVVSTRPSSGDVRSLRELFENSDESIVWRPSSHQAARRFTTTVTQEQQGGIIADDVDDVIDLDAMSMHPMAPLHITEFETSHGSATSSRASSSKRASLSEGAGVPVVEGEGGGWGTLADAAMEDIEIPSDLFEGDIDVESLATASTSSSENRRMSMSHVERGVRPHGLRGGGREGSKTNAKTTAAAPPPPTSSAVDATTGRLMWIPDGVFGSNAADDEAAIDGTTAFHDATGVGWFGTTKDLDEEDYYYVFEEEGTVHDHSDARRHCEGDDDYVASFFAEDDNSLGEANAATEVHRGKKNRKELTNPDEAEVTLDKKEKSSKKKGNLTAEKATKTKSNHSGDDATTDETNSFSSSGKSESCAMRYEHVFSFLLATAAAILLAILLFGASSYPPEVSGAMVLGVVLDAVIGQSLFAGGAVIIAVKCC</sequence>
<feature type="region of interest" description="Disordered" evidence="1">
    <location>
        <begin position="471"/>
        <end position="539"/>
    </location>
</feature>
<dbReference type="Proteomes" id="UP000051952">
    <property type="component" value="Unassembled WGS sequence"/>
</dbReference>
<name>A0A0S4KG85_BODSA</name>
<evidence type="ECO:0000313" key="3">
    <source>
        <dbReference type="EMBL" id="CUI14672.1"/>
    </source>
</evidence>
<feature type="transmembrane region" description="Helical" evidence="2">
    <location>
        <begin position="583"/>
        <end position="606"/>
    </location>
</feature>
<feature type="transmembrane region" description="Helical" evidence="2">
    <location>
        <begin position="551"/>
        <end position="571"/>
    </location>
</feature>
<reference evidence="4" key="1">
    <citation type="submission" date="2015-09" db="EMBL/GenBank/DDBJ databases">
        <authorList>
            <consortium name="Pathogen Informatics"/>
        </authorList>
    </citation>
    <scope>NUCLEOTIDE SEQUENCE [LARGE SCALE GENOMIC DNA]</scope>
    <source>
        <strain evidence="4">Lake Konstanz</strain>
    </source>
</reference>
<feature type="compositionally biased region" description="Low complexity" evidence="1">
    <location>
        <begin position="264"/>
        <end position="291"/>
    </location>
</feature>
<evidence type="ECO:0000313" key="4">
    <source>
        <dbReference type="Proteomes" id="UP000051952"/>
    </source>
</evidence>
<proteinExistence type="predicted"/>
<keyword evidence="2" id="KW-0472">Membrane</keyword>
<organism evidence="3 4">
    <name type="scientific">Bodo saltans</name>
    <name type="common">Flagellated protozoan</name>
    <dbReference type="NCBI Taxonomy" id="75058"/>
    <lineage>
        <taxon>Eukaryota</taxon>
        <taxon>Discoba</taxon>
        <taxon>Euglenozoa</taxon>
        <taxon>Kinetoplastea</taxon>
        <taxon>Metakinetoplastina</taxon>
        <taxon>Eubodonida</taxon>
        <taxon>Bodonidae</taxon>
        <taxon>Bodo</taxon>
    </lineage>
</organism>
<accession>A0A0S4KG85</accession>
<feature type="compositionally biased region" description="Basic and acidic residues" evidence="1">
    <location>
        <begin position="333"/>
        <end position="346"/>
    </location>
</feature>
<evidence type="ECO:0000256" key="1">
    <source>
        <dbReference type="SAM" id="MobiDB-lite"/>
    </source>
</evidence>
<keyword evidence="4" id="KW-1185">Reference proteome</keyword>
<feature type="region of interest" description="Disordered" evidence="1">
    <location>
        <begin position="262"/>
        <end position="293"/>
    </location>
</feature>
<gene>
    <name evidence="3" type="ORF">BSAL_10610</name>
</gene>
<keyword evidence="2" id="KW-0812">Transmembrane</keyword>
<feature type="non-terminal residue" evidence="3">
    <location>
        <position position="1"/>
    </location>
</feature>
<dbReference type="EMBL" id="CYKH01001539">
    <property type="protein sequence ID" value="CUI14672.1"/>
    <property type="molecule type" value="Genomic_DNA"/>
</dbReference>
<keyword evidence="2" id="KW-1133">Transmembrane helix</keyword>